<accession>A0ACC1LYC2</accession>
<evidence type="ECO:0000313" key="1">
    <source>
        <dbReference type="EMBL" id="KAJ2890119.1"/>
    </source>
</evidence>
<sequence length="521" mass="56482">MDEQHQQISADSSDLITIPLIESTNDKFELEYRSDSGGLNSPSTSQLQQPPFSASDLVGKLLDDISHSQKAGNGHGSSHQLARSAAEYYSEPVLGQLWHAFIDRLLRLPTVIAFGRIATAADGTTEQRPEPADRRGELSEWLEDGDHVLFDLCKPLLAVREVLANPSTMWSALNSAVPASDILFTIREAAAAQQGVSQSMCISAAFLLSELVSCAATDSEPLTTDVRAVGEMLLRPLICGLANSSSDDSRQRCQVALLFMAWRQRRHISAQVARCTVQLKGDVVAMRDDFADITEQVTDKRNDMVLLSGCDGLLDDKKQTAVAASATLLARHSQVLEAMLAGHFAEAQAPSGVVRQVSLQCDHEALTGMLDVFHRCIMTFSCASSPSRKTIASALEGLRAELEHDYDKDELAVILELAAFYGLRPAVTLLTWILAAGFNALKMPSAYSSSTLDRLALLHRDDLCGYHSPSSGDSSSSSLLAIKRVLAAILLLRLDKIDPLGAFGDATDSFVSCALFLLYRE</sequence>
<name>A0ACC1LYC2_9FUNG</name>
<organism evidence="1 2">
    <name type="scientific">Coemansia aciculifera</name>
    <dbReference type="NCBI Taxonomy" id="417176"/>
    <lineage>
        <taxon>Eukaryota</taxon>
        <taxon>Fungi</taxon>
        <taxon>Fungi incertae sedis</taxon>
        <taxon>Zoopagomycota</taxon>
        <taxon>Kickxellomycotina</taxon>
        <taxon>Kickxellomycetes</taxon>
        <taxon>Kickxellales</taxon>
        <taxon>Kickxellaceae</taxon>
        <taxon>Coemansia</taxon>
    </lineage>
</organism>
<keyword evidence="2" id="KW-1185">Reference proteome</keyword>
<gene>
    <name evidence="1" type="ORF">IWW38_004308</name>
</gene>
<comment type="caution">
    <text evidence="1">The sequence shown here is derived from an EMBL/GenBank/DDBJ whole genome shotgun (WGS) entry which is preliminary data.</text>
</comment>
<reference evidence="1" key="1">
    <citation type="submission" date="2022-07" db="EMBL/GenBank/DDBJ databases">
        <title>Phylogenomic reconstructions and comparative analyses of Kickxellomycotina fungi.</title>
        <authorList>
            <person name="Reynolds N.K."/>
            <person name="Stajich J.E."/>
            <person name="Barry K."/>
            <person name="Grigoriev I.V."/>
            <person name="Crous P."/>
            <person name="Smith M.E."/>
        </authorList>
    </citation>
    <scope>NUCLEOTIDE SEQUENCE</scope>
    <source>
        <strain evidence="1">CBS 190363</strain>
    </source>
</reference>
<dbReference type="Proteomes" id="UP001139981">
    <property type="component" value="Unassembled WGS sequence"/>
</dbReference>
<protein>
    <submittedName>
        <fullName evidence="1">Uncharacterized protein</fullName>
    </submittedName>
</protein>
<proteinExistence type="predicted"/>
<dbReference type="EMBL" id="JANBVB010001497">
    <property type="protein sequence ID" value="KAJ2890119.1"/>
    <property type="molecule type" value="Genomic_DNA"/>
</dbReference>
<evidence type="ECO:0000313" key="2">
    <source>
        <dbReference type="Proteomes" id="UP001139981"/>
    </source>
</evidence>